<evidence type="ECO:0000313" key="2">
    <source>
        <dbReference type="Proteomes" id="UP000827872"/>
    </source>
</evidence>
<sequence length="248" mass="27838">MQQQVFRDSCDPKGIPDTGAPDQYSAYEGASAPPFELMENGMKNTGSSVVSKPVVKEVINLSITLCSIHTIAGDKSGQANQLALQEHEEFSPCQTELNTVYVSEQDIKEALLQYVSSKCFYRTAPAKHMKVQNLIPLNTYRYHLETFTEHRETHRASELYKGGFVDSCAVAPPPALWEIEVDPPPLFTDCEMHIPVPHTYSVEHCPNCKGRGRTECTSCNGTGKELLWSRRWRNPASQREIPSFCEKL</sequence>
<comment type="caution">
    <text evidence="1">The sequence shown here is derived from an EMBL/GenBank/DDBJ whole genome shotgun (WGS) entry which is preliminary data.</text>
</comment>
<keyword evidence="2" id="KW-1185">Reference proteome</keyword>
<gene>
    <name evidence="1" type="ORF">K3G42_016459</name>
</gene>
<reference evidence="1" key="1">
    <citation type="submission" date="2021-08" db="EMBL/GenBank/DDBJ databases">
        <title>The first chromosome-level gecko genome reveals the dynamic sex chromosomes of Neotropical dwarf geckos (Sphaerodactylidae: Sphaerodactylus).</title>
        <authorList>
            <person name="Pinto B.J."/>
            <person name="Keating S.E."/>
            <person name="Gamble T."/>
        </authorList>
    </citation>
    <scope>NUCLEOTIDE SEQUENCE</scope>
    <source>
        <strain evidence="1">TG3544</strain>
    </source>
</reference>
<organism evidence="1 2">
    <name type="scientific">Sphaerodactylus townsendi</name>
    <dbReference type="NCBI Taxonomy" id="933632"/>
    <lineage>
        <taxon>Eukaryota</taxon>
        <taxon>Metazoa</taxon>
        <taxon>Chordata</taxon>
        <taxon>Craniata</taxon>
        <taxon>Vertebrata</taxon>
        <taxon>Euteleostomi</taxon>
        <taxon>Lepidosauria</taxon>
        <taxon>Squamata</taxon>
        <taxon>Bifurcata</taxon>
        <taxon>Gekkota</taxon>
        <taxon>Sphaerodactylidae</taxon>
        <taxon>Sphaerodactylus</taxon>
    </lineage>
</organism>
<accession>A0ACB8EH73</accession>
<dbReference type="Proteomes" id="UP000827872">
    <property type="component" value="Linkage Group LG03"/>
</dbReference>
<proteinExistence type="predicted"/>
<protein>
    <submittedName>
        <fullName evidence="1">Uncharacterized protein</fullName>
    </submittedName>
</protein>
<evidence type="ECO:0000313" key="1">
    <source>
        <dbReference type="EMBL" id="KAH7991894.1"/>
    </source>
</evidence>
<name>A0ACB8EH73_9SAUR</name>
<dbReference type="EMBL" id="CM037616">
    <property type="protein sequence ID" value="KAH7991894.1"/>
    <property type="molecule type" value="Genomic_DNA"/>
</dbReference>